<feature type="non-terminal residue" evidence="2">
    <location>
        <position position="131"/>
    </location>
</feature>
<reference evidence="2 3" key="1">
    <citation type="journal article" date="2018" name="Front. Plant Sci.">
        <title>Red Clover (Trifolium pratense) and Zigzag Clover (T. medium) - A Picture of Genomic Similarities and Differences.</title>
        <authorList>
            <person name="Dluhosova J."/>
            <person name="Istvanek J."/>
            <person name="Nedelnik J."/>
            <person name="Repkova J."/>
        </authorList>
    </citation>
    <scope>NUCLEOTIDE SEQUENCE [LARGE SCALE GENOMIC DNA]</scope>
    <source>
        <strain evidence="3">cv. 10/8</strain>
        <tissue evidence="2">Leaf</tissue>
    </source>
</reference>
<comment type="caution">
    <text evidence="2">The sequence shown here is derived from an EMBL/GenBank/DDBJ whole genome shotgun (WGS) entry which is preliminary data.</text>
</comment>
<organism evidence="2 3">
    <name type="scientific">Trifolium medium</name>
    <dbReference type="NCBI Taxonomy" id="97028"/>
    <lineage>
        <taxon>Eukaryota</taxon>
        <taxon>Viridiplantae</taxon>
        <taxon>Streptophyta</taxon>
        <taxon>Embryophyta</taxon>
        <taxon>Tracheophyta</taxon>
        <taxon>Spermatophyta</taxon>
        <taxon>Magnoliopsida</taxon>
        <taxon>eudicotyledons</taxon>
        <taxon>Gunneridae</taxon>
        <taxon>Pentapetalae</taxon>
        <taxon>rosids</taxon>
        <taxon>fabids</taxon>
        <taxon>Fabales</taxon>
        <taxon>Fabaceae</taxon>
        <taxon>Papilionoideae</taxon>
        <taxon>50 kb inversion clade</taxon>
        <taxon>NPAAA clade</taxon>
        <taxon>Hologalegina</taxon>
        <taxon>IRL clade</taxon>
        <taxon>Trifolieae</taxon>
        <taxon>Trifolium</taxon>
    </lineage>
</organism>
<evidence type="ECO:0000313" key="2">
    <source>
        <dbReference type="EMBL" id="MCI36680.1"/>
    </source>
</evidence>
<dbReference type="GO" id="GO:0005829">
    <property type="term" value="C:cytosol"/>
    <property type="evidence" value="ECO:0007669"/>
    <property type="project" value="TreeGrafter"/>
</dbReference>
<dbReference type="Proteomes" id="UP000265520">
    <property type="component" value="Unassembled WGS sequence"/>
</dbReference>
<dbReference type="PANTHER" id="PTHR10997:SF8">
    <property type="entry name" value="EXPORTIN-2"/>
    <property type="match status" value="1"/>
</dbReference>
<protein>
    <submittedName>
        <fullName evidence="2">Importin-alpha re-exporter family protein</fullName>
    </submittedName>
</protein>
<name>A0A392RLK2_9FABA</name>
<dbReference type="GO" id="GO:0006611">
    <property type="term" value="P:protein export from nucleus"/>
    <property type="evidence" value="ECO:0007669"/>
    <property type="project" value="TreeGrafter"/>
</dbReference>
<feature type="domain" description="Exportin-2 central" evidence="1">
    <location>
        <begin position="3"/>
        <end position="130"/>
    </location>
</feature>
<dbReference type="GO" id="GO:0005049">
    <property type="term" value="F:nuclear export signal receptor activity"/>
    <property type="evidence" value="ECO:0007669"/>
    <property type="project" value="TreeGrafter"/>
</dbReference>
<proteinExistence type="predicted"/>
<dbReference type="InterPro" id="IPR016024">
    <property type="entry name" value="ARM-type_fold"/>
</dbReference>
<dbReference type="EMBL" id="LXQA010236311">
    <property type="protein sequence ID" value="MCI36680.1"/>
    <property type="molecule type" value="Genomic_DNA"/>
</dbReference>
<evidence type="ECO:0000313" key="3">
    <source>
        <dbReference type="Proteomes" id="UP000265520"/>
    </source>
</evidence>
<sequence length="131" mass="14987">VALVDELRAAVCENINLYMDKYEEEFKEYVTGFAHAVWTLLQNVLQSTSRDQLAITAIKFLTTVSTGPHHTLFAADGIIPQICQGIVIPVVMLREDDEEQFVMNHIEYIRWDMEGSDLDTRRRIACELLKG</sequence>
<keyword evidence="3" id="KW-1185">Reference proteome</keyword>
<dbReference type="AlphaFoldDB" id="A0A392RLK2"/>
<dbReference type="Gene3D" id="1.25.10.10">
    <property type="entry name" value="Leucine-rich Repeat Variant"/>
    <property type="match status" value="1"/>
</dbReference>
<dbReference type="Pfam" id="PF08506">
    <property type="entry name" value="Cse1"/>
    <property type="match status" value="1"/>
</dbReference>
<dbReference type="InterPro" id="IPR013713">
    <property type="entry name" value="XPO2_central"/>
</dbReference>
<dbReference type="GO" id="GO:0005635">
    <property type="term" value="C:nuclear envelope"/>
    <property type="evidence" value="ECO:0007669"/>
    <property type="project" value="TreeGrafter"/>
</dbReference>
<dbReference type="SUPFAM" id="SSF48371">
    <property type="entry name" value="ARM repeat"/>
    <property type="match status" value="1"/>
</dbReference>
<dbReference type="GO" id="GO:0006606">
    <property type="term" value="P:protein import into nucleus"/>
    <property type="evidence" value="ECO:0007669"/>
    <property type="project" value="TreeGrafter"/>
</dbReference>
<dbReference type="PANTHER" id="PTHR10997">
    <property type="entry name" value="IMPORTIN-7, 8, 11"/>
    <property type="match status" value="1"/>
</dbReference>
<evidence type="ECO:0000259" key="1">
    <source>
        <dbReference type="Pfam" id="PF08506"/>
    </source>
</evidence>
<accession>A0A392RLK2</accession>
<dbReference type="InterPro" id="IPR011989">
    <property type="entry name" value="ARM-like"/>
</dbReference>
<feature type="non-terminal residue" evidence="2">
    <location>
        <position position="1"/>
    </location>
</feature>